<dbReference type="RefSeq" id="WP_091755945.1">
    <property type="nucleotide sequence ID" value="NZ_FOHB01000001.1"/>
</dbReference>
<accession>A0A1H9RR16</accession>
<dbReference type="SUPFAM" id="SSF49764">
    <property type="entry name" value="HSP20-like chaperones"/>
    <property type="match status" value="1"/>
</dbReference>
<comment type="similarity">
    <text evidence="1 2">Belongs to the small heat shock protein (HSP20) family.</text>
</comment>
<gene>
    <name evidence="4" type="ORF">SAMN05216199_1081</name>
</gene>
<dbReference type="OrthoDB" id="5242916at2"/>
<dbReference type="CDD" id="cd06464">
    <property type="entry name" value="ACD_sHsps-like"/>
    <property type="match status" value="1"/>
</dbReference>
<dbReference type="PANTHER" id="PTHR11527">
    <property type="entry name" value="HEAT-SHOCK PROTEIN 20 FAMILY MEMBER"/>
    <property type="match status" value="1"/>
</dbReference>
<keyword evidence="5" id="KW-1185">Reference proteome</keyword>
<dbReference type="EMBL" id="FOHB01000001">
    <property type="protein sequence ID" value="SER75024.1"/>
    <property type="molecule type" value="Genomic_DNA"/>
</dbReference>
<proteinExistence type="inferred from homology"/>
<evidence type="ECO:0000313" key="4">
    <source>
        <dbReference type="EMBL" id="SER75024.1"/>
    </source>
</evidence>
<name>A0A1H9RR16_9MICO</name>
<organism evidence="4 5">
    <name type="scientific">Pedococcus cremeus</name>
    <dbReference type="NCBI Taxonomy" id="587636"/>
    <lineage>
        <taxon>Bacteria</taxon>
        <taxon>Bacillati</taxon>
        <taxon>Actinomycetota</taxon>
        <taxon>Actinomycetes</taxon>
        <taxon>Micrococcales</taxon>
        <taxon>Intrasporangiaceae</taxon>
        <taxon>Pedococcus</taxon>
    </lineage>
</organism>
<dbReference type="Proteomes" id="UP000199019">
    <property type="component" value="Unassembled WGS sequence"/>
</dbReference>
<dbReference type="AlphaFoldDB" id="A0A1H9RR16"/>
<dbReference type="STRING" id="587636.SAMN05216199_1081"/>
<sequence length="150" mass="16759">MTTNTPSRSPELRRRTPWEEFSLAPWSHRMRELMEDVFQGLPAGVDFAPGGELQETDDAFTVELDLPGVDKKDINIEMSDRRLTVRGERVVKEKEGVMRHSTRVTGTFSYEAILPCPIDEAKVSAALSEGVLTITMPKASEAKSTHITVK</sequence>
<evidence type="ECO:0000259" key="3">
    <source>
        <dbReference type="PROSITE" id="PS01031"/>
    </source>
</evidence>
<evidence type="ECO:0000256" key="2">
    <source>
        <dbReference type="RuleBase" id="RU003616"/>
    </source>
</evidence>
<evidence type="ECO:0000256" key="1">
    <source>
        <dbReference type="PROSITE-ProRule" id="PRU00285"/>
    </source>
</evidence>
<feature type="domain" description="SHSP" evidence="3">
    <location>
        <begin position="42"/>
        <end position="150"/>
    </location>
</feature>
<dbReference type="InterPro" id="IPR002068">
    <property type="entry name" value="A-crystallin/Hsp20_dom"/>
</dbReference>
<dbReference type="Gene3D" id="2.60.40.790">
    <property type="match status" value="1"/>
</dbReference>
<dbReference type="InterPro" id="IPR008978">
    <property type="entry name" value="HSP20-like_chaperone"/>
</dbReference>
<dbReference type="InterPro" id="IPR031107">
    <property type="entry name" value="Small_HSP"/>
</dbReference>
<dbReference type="PROSITE" id="PS01031">
    <property type="entry name" value="SHSP"/>
    <property type="match status" value="1"/>
</dbReference>
<reference evidence="5" key="1">
    <citation type="submission" date="2016-10" db="EMBL/GenBank/DDBJ databases">
        <authorList>
            <person name="Varghese N."/>
            <person name="Submissions S."/>
        </authorList>
    </citation>
    <scope>NUCLEOTIDE SEQUENCE [LARGE SCALE GENOMIC DNA]</scope>
    <source>
        <strain evidence="5">CGMCC 1.6963</strain>
    </source>
</reference>
<evidence type="ECO:0000313" key="5">
    <source>
        <dbReference type="Proteomes" id="UP000199019"/>
    </source>
</evidence>
<protein>
    <submittedName>
        <fullName evidence="4">HSP20 family protein</fullName>
    </submittedName>
</protein>
<dbReference type="Pfam" id="PF00011">
    <property type="entry name" value="HSP20"/>
    <property type="match status" value="1"/>
</dbReference>